<accession>A0A2T0UML7</accession>
<proteinExistence type="predicted"/>
<feature type="transmembrane region" description="Helical" evidence="2">
    <location>
        <begin position="118"/>
        <end position="140"/>
    </location>
</feature>
<dbReference type="InterPro" id="IPR001623">
    <property type="entry name" value="DnaJ_domain"/>
</dbReference>
<evidence type="ECO:0000313" key="5">
    <source>
        <dbReference type="Proteomes" id="UP000238176"/>
    </source>
</evidence>
<dbReference type="SUPFAM" id="SSF46565">
    <property type="entry name" value="Chaperone J-domain"/>
    <property type="match status" value="1"/>
</dbReference>
<keyword evidence="2" id="KW-1133">Transmembrane helix</keyword>
<name>A0A2T0UML7_9ACTN</name>
<evidence type="ECO:0000256" key="2">
    <source>
        <dbReference type="SAM" id="Phobius"/>
    </source>
</evidence>
<dbReference type="AlphaFoldDB" id="A0A2T0UML7"/>
<dbReference type="RefSeq" id="WP_146148086.1">
    <property type="nucleotide sequence ID" value="NZ_PVTJ01000004.1"/>
</dbReference>
<sequence length="266" mass="28486">MPDLYELLDLPEDADTDAIEERLREQERTWAHLARDSDPAVRGRAGQVLADLVQARETLLDPERRAAYDNRRAENPVPAPPPVAPPPVMSYPTGQFTAVPSYYPHPAAMAPMPRRRPAAAGAVLALSGALLITIATFMPWDPRLSGTGNYWDQVSSQDSFGADSLPGMPLVAISLVLVTLLWALYFASSTPNQGLVWALVGIAGSLLLLPIAFGSLGTMGGNDPYLDYYGVEQGTRPGPIFAVIGVLLVFTGNFTAIAQNASRTGS</sequence>
<reference evidence="4 5" key="1">
    <citation type="submission" date="2018-03" db="EMBL/GenBank/DDBJ databases">
        <title>Genomic Encyclopedia of Type Strains, Phase III (KMG-III): the genomes of soil and plant-associated and newly described type strains.</title>
        <authorList>
            <person name="Whitman W."/>
        </authorList>
    </citation>
    <scope>NUCLEOTIDE SEQUENCE [LARGE SCALE GENOMIC DNA]</scope>
    <source>
        <strain evidence="4 5">CGMCC 4.7067</strain>
    </source>
</reference>
<evidence type="ECO:0000256" key="1">
    <source>
        <dbReference type="SAM" id="MobiDB-lite"/>
    </source>
</evidence>
<keyword evidence="2" id="KW-0472">Membrane</keyword>
<dbReference type="InterPro" id="IPR036869">
    <property type="entry name" value="J_dom_sf"/>
</dbReference>
<gene>
    <name evidence="4" type="ORF">B0I28_104342</name>
</gene>
<dbReference type="Proteomes" id="UP000238176">
    <property type="component" value="Unassembled WGS sequence"/>
</dbReference>
<dbReference type="OrthoDB" id="9862976at2"/>
<protein>
    <recommendedName>
        <fullName evidence="3">J domain-containing protein</fullName>
    </recommendedName>
</protein>
<dbReference type="EMBL" id="PVTJ01000004">
    <property type="protein sequence ID" value="PRY59183.1"/>
    <property type="molecule type" value="Genomic_DNA"/>
</dbReference>
<dbReference type="Gene3D" id="1.10.287.110">
    <property type="entry name" value="DnaJ domain"/>
    <property type="match status" value="1"/>
</dbReference>
<evidence type="ECO:0000313" key="4">
    <source>
        <dbReference type="EMBL" id="PRY59183.1"/>
    </source>
</evidence>
<organism evidence="4 5">
    <name type="scientific">Glycomyces artemisiae</name>
    <dbReference type="NCBI Taxonomy" id="1076443"/>
    <lineage>
        <taxon>Bacteria</taxon>
        <taxon>Bacillati</taxon>
        <taxon>Actinomycetota</taxon>
        <taxon>Actinomycetes</taxon>
        <taxon>Glycomycetales</taxon>
        <taxon>Glycomycetaceae</taxon>
        <taxon>Glycomyces</taxon>
    </lineage>
</organism>
<feature type="transmembrane region" description="Helical" evidence="2">
    <location>
        <begin position="239"/>
        <end position="258"/>
    </location>
</feature>
<feature type="transmembrane region" description="Helical" evidence="2">
    <location>
        <begin position="194"/>
        <end position="219"/>
    </location>
</feature>
<dbReference type="PROSITE" id="PS50076">
    <property type="entry name" value="DNAJ_2"/>
    <property type="match status" value="1"/>
</dbReference>
<feature type="transmembrane region" description="Helical" evidence="2">
    <location>
        <begin position="167"/>
        <end position="187"/>
    </location>
</feature>
<feature type="domain" description="J" evidence="3">
    <location>
        <begin position="3"/>
        <end position="72"/>
    </location>
</feature>
<keyword evidence="2" id="KW-0812">Transmembrane</keyword>
<evidence type="ECO:0000259" key="3">
    <source>
        <dbReference type="PROSITE" id="PS50076"/>
    </source>
</evidence>
<keyword evidence="5" id="KW-1185">Reference proteome</keyword>
<comment type="caution">
    <text evidence="4">The sequence shown here is derived from an EMBL/GenBank/DDBJ whole genome shotgun (WGS) entry which is preliminary data.</text>
</comment>
<feature type="region of interest" description="Disordered" evidence="1">
    <location>
        <begin position="66"/>
        <end position="85"/>
    </location>
</feature>